<evidence type="ECO:0000313" key="3">
    <source>
        <dbReference type="EMBL" id="CAD8109831.1"/>
    </source>
</evidence>
<keyword evidence="1" id="KW-0175">Coiled coil</keyword>
<evidence type="ECO:0000313" key="4">
    <source>
        <dbReference type="Proteomes" id="UP000688137"/>
    </source>
</evidence>
<proteinExistence type="predicted"/>
<name>A0A8S1Q4V3_PARPR</name>
<protein>
    <submittedName>
        <fullName evidence="3">Uncharacterized protein</fullName>
    </submittedName>
</protein>
<keyword evidence="4" id="KW-1185">Reference proteome</keyword>
<comment type="caution">
    <text evidence="3">The sequence shown here is derived from an EMBL/GenBank/DDBJ whole genome shotgun (WGS) entry which is preliminary data.</text>
</comment>
<keyword evidence="2" id="KW-0732">Signal</keyword>
<feature type="coiled-coil region" evidence="1">
    <location>
        <begin position="258"/>
        <end position="327"/>
    </location>
</feature>
<dbReference type="Proteomes" id="UP000688137">
    <property type="component" value="Unassembled WGS sequence"/>
</dbReference>
<dbReference type="AlphaFoldDB" id="A0A8S1Q4V3"/>
<reference evidence="3" key="1">
    <citation type="submission" date="2021-01" db="EMBL/GenBank/DDBJ databases">
        <authorList>
            <consortium name="Genoscope - CEA"/>
            <person name="William W."/>
        </authorList>
    </citation>
    <scope>NUCLEOTIDE SEQUENCE</scope>
</reference>
<evidence type="ECO:0000256" key="2">
    <source>
        <dbReference type="SAM" id="SignalP"/>
    </source>
</evidence>
<evidence type="ECO:0000256" key="1">
    <source>
        <dbReference type="SAM" id="Coils"/>
    </source>
</evidence>
<gene>
    <name evidence="3" type="ORF">PPRIM_AZ9-3.1.T1420007</name>
</gene>
<feature type="signal peptide" evidence="2">
    <location>
        <begin position="1"/>
        <end position="16"/>
    </location>
</feature>
<sequence>MKTICVLVLVIALATSLKSTLRQTPQKLQGELQKSNYGKALLHLLELHSMAGGAVSELVDAIEELDNDLIDGLQLLEFNFQQRTNQHNALVVQLNQQINDAQIDISRSEDVIENLLIPRREQLETRIATLEEYQEINRKNYDEEVLIRQQEHEAFEAQVAELTDATVAVDDALALLQTLSNPSLAQVKKFQNSLKKIEQSIKPRSKMAPFLKALLTLASNQNFSDQGIISQIVNALNEFRNAIVDSINDQTLAEANAVEEYEERLDQLDHEFAEFQRQINAVNVDLTATNNKIDQVTEFLNQRVADLKQYEAELQLENDNYADETQIYNDTKNEFTREQQITEQALALVQSVDFSHIQV</sequence>
<organism evidence="3 4">
    <name type="scientific">Paramecium primaurelia</name>
    <dbReference type="NCBI Taxonomy" id="5886"/>
    <lineage>
        <taxon>Eukaryota</taxon>
        <taxon>Sar</taxon>
        <taxon>Alveolata</taxon>
        <taxon>Ciliophora</taxon>
        <taxon>Intramacronucleata</taxon>
        <taxon>Oligohymenophorea</taxon>
        <taxon>Peniculida</taxon>
        <taxon>Parameciidae</taxon>
        <taxon>Paramecium</taxon>
    </lineage>
</organism>
<accession>A0A8S1Q4V3</accession>
<dbReference type="OMA" id="NQIDEHI"/>
<dbReference type="EMBL" id="CAJJDM010000146">
    <property type="protein sequence ID" value="CAD8109831.1"/>
    <property type="molecule type" value="Genomic_DNA"/>
</dbReference>
<feature type="chain" id="PRO_5035844386" evidence="2">
    <location>
        <begin position="17"/>
        <end position="359"/>
    </location>
</feature>